<dbReference type="PANTHER" id="PTHR48107:SF16">
    <property type="entry name" value="NADPH-DEPENDENT ALDEHYDE REDUCTASE 1, CHLOROPLASTIC"/>
    <property type="match status" value="1"/>
</dbReference>
<accession>A0ABU8RKB6</accession>
<evidence type="ECO:0000256" key="1">
    <source>
        <dbReference type="ARBA" id="ARBA00006484"/>
    </source>
</evidence>
<dbReference type="Gene3D" id="3.40.50.720">
    <property type="entry name" value="NAD(P)-binding Rossmann-like Domain"/>
    <property type="match status" value="1"/>
</dbReference>
<gene>
    <name evidence="5" type="ORF">WDZ17_09550</name>
</gene>
<evidence type="ECO:0000313" key="6">
    <source>
        <dbReference type="Proteomes" id="UP001387100"/>
    </source>
</evidence>
<evidence type="ECO:0000256" key="2">
    <source>
        <dbReference type="ARBA" id="ARBA00023002"/>
    </source>
</evidence>
<organism evidence="5 6">
    <name type="scientific">Pseudokineococcus basanitobsidens</name>
    <dbReference type="NCBI Taxonomy" id="1926649"/>
    <lineage>
        <taxon>Bacteria</taxon>
        <taxon>Bacillati</taxon>
        <taxon>Actinomycetota</taxon>
        <taxon>Actinomycetes</taxon>
        <taxon>Kineosporiales</taxon>
        <taxon>Kineosporiaceae</taxon>
        <taxon>Pseudokineococcus</taxon>
    </lineage>
</organism>
<dbReference type="SUPFAM" id="SSF51735">
    <property type="entry name" value="NAD(P)-binding Rossmann-fold domains"/>
    <property type="match status" value="1"/>
</dbReference>
<keyword evidence="2" id="KW-0560">Oxidoreductase</keyword>
<evidence type="ECO:0000313" key="5">
    <source>
        <dbReference type="EMBL" id="MEJ5945534.1"/>
    </source>
</evidence>
<evidence type="ECO:0000259" key="4">
    <source>
        <dbReference type="SMART" id="SM00822"/>
    </source>
</evidence>
<proteinExistence type="inferred from homology"/>
<sequence length="303" mass="31537">MTEQTTQTTQNTPRDPTTAYPQPTFPEQDQNAPGLAQDMGPTPDHGEDTYVGAGRLVDRVALVTGADSGIGRAAAIAYAREGADVVLSYLPAEEEDAQQVVALVEAAGRRAVAVPGDLSAEEANAELVRTAVDTFGRIDVLAVVAGKQTAVEDIADLTTEQFDLTFRTNVHALFWLTKAAVPHMPPGSSIVTTSSVQAYTPSPSLLDYAPTKSAINTYSKALAQQLAPKGIRVNVVAPGPFWTPLQVSGGQPPEARPEFGAAAPLGRPGQPAEIAGAYVHLACAESSYTTGSTLSVTGGMPTP</sequence>
<keyword evidence="6" id="KW-1185">Reference proteome</keyword>
<dbReference type="InterPro" id="IPR002347">
    <property type="entry name" value="SDR_fam"/>
</dbReference>
<feature type="compositionally biased region" description="Low complexity" evidence="3">
    <location>
        <begin position="1"/>
        <end position="18"/>
    </location>
</feature>
<dbReference type="RefSeq" id="WP_339574919.1">
    <property type="nucleotide sequence ID" value="NZ_JBBIAA010000009.1"/>
</dbReference>
<dbReference type="Pfam" id="PF13561">
    <property type="entry name" value="adh_short_C2"/>
    <property type="match status" value="1"/>
</dbReference>
<reference evidence="5 6" key="1">
    <citation type="journal article" date="2017" name="Int. J. Syst. Evol. Microbiol.">
        <title>Pseudokineococcus basanitobsidens sp. nov., isolated from volcanic rock.</title>
        <authorList>
            <person name="Lee D.W."/>
            <person name="Park M.Y."/>
            <person name="Kim J.J."/>
            <person name="Kim B.S."/>
        </authorList>
    </citation>
    <scope>NUCLEOTIDE SEQUENCE [LARGE SCALE GENOMIC DNA]</scope>
    <source>
        <strain evidence="5 6">DSM 103726</strain>
    </source>
</reference>
<feature type="region of interest" description="Disordered" evidence="3">
    <location>
        <begin position="1"/>
        <end position="50"/>
    </location>
</feature>
<dbReference type="PANTHER" id="PTHR48107">
    <property type="entry name" value="NADPH-DEPENDENT ALDEHYDE REDUCTASE-LIKE PROTEIN, CHLOROPLASTIC-RELATED"/>
    <property type="match status" value="1"/>
</dbReference>
<dbReference type="EMBL" id="JBBIAA010000009">
    <property type="protein sequence ID" value="MEJ5945534.1"/>
    <property type="molecule type" value="Genomic_DNA"/>
</dbReference>
<feature type="domain" description="Ketoreductase" evidence="4">
    <location>
        <begin position="59"/>
        <end position="245"/>
    </location>
</feature>
<dbReference type="PRINTS" id="PR00081">
    <property type="entry name" value="GDHRDH"/>
</dbReference>
<comment type="similarity">
    <text evidence="1">Belongs to the short-chain dehydrogenases/reductases (SDR) family.</text>
</comment>
<feature type="compositionally biased region" description="Polar residues" evidence="3">
    <location>
        <begin position="19"/>
        <end position="31"/>
    </location>
</feature>
<dbReference type="InterPro" id="IPR057326">
    <property type="entry name" value="KR_dom"/>
</dbReference>
<comment type="caution">
    <text evidence="5">The sequence shown here is derived from an EMBL/GenBank/DDBJ whole genome shotgun (WGS) entry which is preliminary data.</text>
</comment>
<dbReference type="Proteomes" id="UP001387100">
    <property type="component" value="Unassembled WGS sequence"/>
</dbReference>
<protein>
    <submittedName>
        <fullName evidence="5">SDR family oxidoreductase</fullName>
    </submittedName>
</protein>
<evidence type="ECO:0000256" key="3">
    <source>
        <dbReference type="SAM" id="MobiDB-lite"/>
    </source>
</evidence>
<name>A0ABU8RKB6_9ACTN</name>
<dbReference type="InterPro" id="IPR036291">
    <property type="entry name" value="NAD(P)-bd_dom_sf"/>
</dbReference>
<dbReference type="SMART" id="SM00822">
    <property type="entry name" value="PKS_KR"/>
    <property type="match status" value="1"/>
</dbReference>